<reference evidence="2" key="1">
    <citation type="submission" date="2022-06" db="EMBL/GenBank/DDBJ databases">
        <title>Genome sequence of Phormidium yuhuli AB48 isolated from an industrial photobioreactor environment.</title>
        <authorList>
            <person name="Qiu Y."/>
            <person name="Noonan A.J.C."/>
            <person name="Dofher K."/>
            <person name="Koch M."/>
            <person name="Kieft B."/>
            <person name="Lin X."/>
            <person name="Ziels R.M."/>
            <person name="Hallam S.J."/>
        </authorList>
    </citation>
    <scope>NUCLEOTIDE SEQUENCE</scope>
    <source>
        <strain evidence="2">AB48</strain>
    </source>
</reference>
<dbReference type="InterPro" id="IPR016047">
    <property type="entry name" value="M23ase_b-sheet_dom"/>
</dbReference>
<dbReference type="InterPro" id="IPR011055">
    <property type="entry name" value="Dup_hybrid_motif"/>
</dbReference>
<dbReference type="Proteomes" id="UP001056708">
    <property type="component" value="Chromosome"/>
</dbReference>
<evidence type="ECO:0000259" key="1">
    <source>
        <dbReference type="PROSITE" id="PS51782"/>
    </source>
</evidence>
<dbReference type="PANTHER" id="PTHR21666:SF290">
    <property type="entry name" value="PEPTIDASE M23 DOMAIN PROTEIN"/>
    <property type="match status" value="1"/>
</dbReference>
<protein>
    <submittedName>
        <fullName evidence="2">M23 family metallopeptidase</fullName>
    </submittedName>
</protein>
<feature type="domain" description="LysM" evidence="1">
    <location>
        <begin position="68"/>
        <end position="112"/>
    </location>
</feature>
<accession>A0ABY5ALI8</accession>
<dbReference type="Gene3D" id="3.10.350.10">
    <property type="entry name" value="LysM domain"/>
    <property type="match status" value="1"/>
</dbReference>
<dbReference type="SUPFAM" id="SSF54106">
    <property type="entry name" value="LysM domain"/>
    <property type="match status" value="1"/>
</dbReference>
<gene>
    <name evidence="2" type="ORF">NEA10_13490</name>
</gene>
<dbReference type="RefSeq" id="WP_252661162.1">
    <property type="nucleotide sequence ID" value="NZ_CP098611.1"/>
</dbReference>
<dbReference type="Pfam" id="PF01551">
    <property type="entry name" value="Peptidase_M23"/>
    <property type="match status" value="1"/>
</dbReference>
<dbReference type="SMART" id="SM00257">
    <property type="entry name" value="LysM"/>
    <property type="match status" value="1"/>
</dbReference>
<keyword evidence="3" id="KW-1185">Reference proteome</keyword>
<proteinExistence type="predicted"/>
<dbReference type="SUPFAM" id="SSF51261">
    <property type="entry name" value="Duplicated hybrid motif"/>
    <property type="match status" value="1"/>
</dbReference>
<sequence>MKRMLNLWQWSRSRWGRWCSGFLLALSLTLASASLVPLLAQDAGGPSFPRVTRPRESFCPPSALSRVRSHTVAPGETLQAIADGYNLFPTTLMGMNPQIRNGQVQPGMRLRIPPFDGIEVNVSRGQMWEDLAQEYNVRADVLFEVNNCNPPTDIAFIPGANWNPHRDTPDAAPGEDAIPSIATLAEYPLPNVVEALLGYGWVLPPGSNQVIFHSGVDLPAEEGTSVRVSEDGIVAFAGRQDPYGNFVVINHSQGRQTRYAHLETLTVEQGEFVDAGQPLGTVGTSGEPDVPQPHLHFEVRSNTELGWVAQNPATYL</sequence>
<dbReference type="EMBL" id="CP098611">
    <property type="protein sequence ID" value="USR89870.1"/>
    <property type="molecule type" value="Genomic_DNA"/>
</dbReference>
<dbReference type="InterPro" id="IPR050570">
    <property type="entry name" value="Cell_wall_metabolism_enzyme"/>
</dbReference>
<dbReference type="InterPro" id="IPR018392">
    <property type="entry name" value="LysM"/>
</dbReference>
<evidence type="ECO:0000313" key="2">
    <source>
        <dbReference type="EMBL" id="USR89870.1"/>
    </source>
</evidence>
<name>A0ABY5ALI8_9CYAN</name>
<dbReference type="PANTHER" id="PTHR21666">
    <property type="entry name" value="PEPTIDASE-RELATED"/>
    <property type="match status" value="1"/>
</dbReference>
<dbReference type="Gene3D" id="2.70.70.10">
    <property type="entry name" value="Glucose Permease (Domain IIA)"/>
    <property type="match status" value="1"/>
</dbReference>
<evidence type="ECO:0000313" key="3">
    <source>
        <dbReference type="Proteomes" id="UP001056708"/>
    </source>
</evidence>
<dbReference type="InterPro" id="IPR036779">
    <property type="entry name" value="LysM_dom_sf"/>
</dbReference>
<dbReference type="PROSITE" id="PS51782">
    <property type="entry name" value="LYSM"/>
    <property type="match status" value="1"/>
</dbReference>
<organism evidence="2 3">
    <name type="scientific">Phormidium yuhuli AB48</name>
    <dbReference type="NCBI Taxonomy" id="2940671"/>
    <lineage>
        <taxon>Bacteria</taxon>
        <taxon>Bacillati</taxon>
        <taxon>Cyanobacteriota</taxon>
        <taxon>Cyanophyceae</taxon>
        <taxon>Oscillatoriophycideae</taxon>
        <taxon>Oscillatoriales</taxon>
        <taxon>Oscillatoriaceae</taxon>
        <taxon>Phormidium</taxon>
        <taxon>Phormidium yuhuli</taxon>
    </lineage>
</organism>
<dbReference type="CDD" id="cd00118">
    <property type="entry name" value="LysM"/>
    <property type="match status" value="1"/>
</dbReference>
<dbReference type="Pfam" id="PF01476">
    <property type="entry name" value="LysM"/>
    <property type="match status" value="1"/>
</dbReference>
<dbReference type="CDD" id="cd12797">
    <property type="entry name" value="M23_peptidase"/>
    <property type="match status" value="1"/>
</dbReference>